<accession>A0ABV7R4G1</accession>
<dbReference type="RefSeq" id="WP_377743676.1">
    <property type="nucleotide sequence ID" value="NZ_JBHRXJ010000004.1"/>
</dbReference>
<dbReference type="EMBL" id="JBHRXJ010000004">
    <property type="protein sequence ID" value="MFC3528047.1"/>
    <property type="molecule type" value="Genomic_DNA"/>
</dbReference>
<gene>
    <name evidence="3" type="ORF">ACFOMH_07630</name>
</gene>
<keyword evidence="4" id="KW-1185">Reference proteome</keyword>
<feature type="compositionally biased region" description="Basic and acidic residues" evidence="1">
    <location>
        <begin position="51"/>
        <end position="68"/>
    </location>
</feature>
<evidence type="ECO:0000256" key="1">
    <source>
        <dbReference type="SAM" id="MobiDB-lite"/>
    </source>
</evidence>
<protein>
    <recommendedName>
        <fullName evidence="5">Excinuclease ABC subunit A</fullName>
    </recommendedName>
</protein>
<evidence type="ECO:0000313" key="4">
    <source>
        <dbReference type="Proteomes" id="UP001595721"/>
    </source>
</evidence>
<feature type="signal peptide" evidence="2">
    <location>
        <begin position="1"/>
        <end position="23"/>
    </location>
</feature>
<name>A0ABV7R4G1_9RHOB</name>
<dbReference type="Proteomes" id="UP001595721">
    <property type="component" value="Unassembled WGS sequence"/>
</dbReference>
<sequence length="160" mass="19251">MQRSVRAAIVLAIATSIAMPALADQGRGHDRDKRPRKEHHAKEGRGKHHAEHRERRRESRRDRDDDRDWDRDWDRVYVQGCPPGLAKKHNGCQPPGHARKHYRRGDVLYGDYYRVRDYDRYRLERRDNWDYYRDDDRIYRVDSNTRKILAVINLIDAFSN</sequence>
<comment type="caution">
    <text evidence="3">The sequence shown here is derived from an EMBL/GenBank/DDBJ whole genome shotgun (WGS) entry which is preliminary data.</text>
</comment>
<dbReference type="Gene3D" id="3.10.450.160">
    <property type="entry name" value="inner membrane protein cigr"/>
    <property type="match status" value="1"/>
</dbReference>
<reference evidence="4" key="1">
    <citation type="journal article" date="2019" name="Int. J. Syst. Evol. Microbiol.">
        <title>The Global Catalogue of Microorganisms (GCM) 10K type strain sequencing project: providing services to taxonomists for standard genome sequencing and annotation.</title>
        <authorList>
            <consortium name="The Broad Institute Genomics Platform"/>
            <consortium name="The Broad Institute Genome Sequencing Center for Infectious Disease"/>
            <person name="Wu L."/>
            <person name="Ma J."/>
        </authorList>
    </citation>
    <scope>NUCLEOTIDE SEQUENCE [LARGE SCALE GENOMIC DNA]</scope>
    <source>
        <strain evidence="4">KCTC 42899</strain>
    </source>
</reference>
<feature type="chain" id="PRO_5045258762" description="Excinuclease ABC subunit A" evidence="2">
    <location>
        <begin position="24"/>
        <end position="160"/>
    </location>
</feature>
<proteinExistence type="predicted"/>
<evidence type="ECO:0008006" key="5">
    <source>
        <dbReference type="Google" id="ProtNLM"/>
    </source>
</evidence>
<keyword evidence="2" id="KW-0732">Signal</keyword>
<feature type="region of interest" description="Disordered" evidence="1">
    <location>
        <begin position="22"/>
        <end position="68"/>
    </location>
</feature>
<evidence type="ECO:0000256" key="2">
    <source>
        <dbReference type="SAM" id="SignalP"/>
    </source>
</evidence>
<feature type="compositionally biased region" description="Basic and acidic residues" evidence="1">
    <location>
        <begin position="26"/>
        <end position="44"/>
    </location>
</feature>
<evidence type="ECO:0000313" key="3">
    <source>
        <dbReference type="EMBL" id="MFC3528047.1"/>
    </source>
</evidence>
<organism evidence="3 4">
    <name type="scientific">Paracoccus mangrovi</name>
    <dbReference type="NCBI Taxonomy" id="1715645"/>
    <lineage>
        <taxon>Bacteria</taxon>
        <taxon>Pseudomonadati</taxon>
        <taxon>Pseudomonadota</taxon>
        <taxon>Alphaproteobacteria</taxon>
        <taxon>Rhodobacterales</taxon>
        <taxon>Paracoccaceae</taxon>
        <taxon>Paracoccus</taxon>
    </lineage>
</organism>